<comment type="caution">
    <text evidence="2">The sequence shown here is derived from an EMBL/GenBank/DDBJ whole genome shotgun (WGS) entry which is preliminary data.</text>
</comment>
<dbReference type="EMBL" id="MNBE01000205">
    <property type="protein sequence ID" value="OKP12532.1"/>
    <property type="molecule type" value="Genomic_DNA"/>
</dbReference>
<name>A0A1Q5UJA3_9EURO</name>
<dbReference type="Proteomes" id="UP000186955">
    <property type="component" value="Unassembled WGS sequence"/>
</dbReference>
<sequence length="197" mass="21761">MATLTPTPRITLSPPNHHASKSPNPKNKAPSIDFLTGTWHVTHSSLPLWKDKRNVKITYTPIPTNTTTNNAAGGDLTKLDDLVQYQSRNPSNPKIHTVHGVDTPSQSNPGAWDWRGKGWLLIASSNWEVLGFGYEPKTGTVTEGEEELGNAWHRRPMGIEAVRREGHFPGQMRPTGLRRFKGIMAESMSDVSDSCNA</sequence>
<keyword evidence="3" id="KW-1185">Reference proteome</keyword>
<gene>
    <name evidence="2" type="ORF">PENSUB_1898</name>
</gene>
<evidence type="ECO:0000313" key="3">
    <source>
        <dbReference type="Proteomes" id="UP000186955"/>
    </source>
</evidence>
<organism evidence="2 3">
    <name type="scientific">Penicillium subrubescens</name>
    <dbReference type="NCBI Taxonomy" id="1316194"/>
    <lineage>
        <taxon>Eukaryota</taxon>
        <taxon>Fungi</taxon>
        <taxon>Dikarya</taxon>
        <taxon>Ascomycota</taxon>
        <taxon>Pezizomycotina</taxon>
        <taxon>Eurotiomycetes</taxon>
        <taxon>Eurotiomycetidae</taxon>
        <taxon>Eurotiales</taxon>
        <taxon>Aspergillaceae</taxon>
        <taxon>Penicillium</taxon>
    </lineage>
</organism>
<reference evidence="2 3" key="1">
    <citation type="submission" date="2016-10" db="EMBL/GenBank/DDBJ databases">
        <title>Genome sequence of the ascomycete fungus Penicillium subrubescens.</title>
        <authorList>
            <person name="De Vries R.P."/>
            <person name="Peng M."/>
            <person name="Dilokpimol A."/>
            <person name="Hilden K."/>
            <person name="Makela M.R."/>
            <person name="Grigoriev I."/>
            <person name="Riley R."/>
            <person name="Granchi Z."/>
        </authorList>
    </citation>
    <scope>NUCLEOTIDE SEQUENCE [LARGE SCALE GENOMIC DNA]</scope>
    <source>
        <strain evidence="2 3">CBS 132785</strain>
    </source>
</reference>
<protein>
    <submittedName>
        <fullName evidence="2">Uncharacterized protein</fullName>
    </submittedName>
</protein>
<accession>A0A1Q5UJA3</accession>
<proteinExistence type="predicted"/>
<evidence type="ECO:0000256" key="1">
    <source>
        <dbReference type="SAM" id="MobiDB-lite"/>
    </source>
</evidence>
<feature type="region of interest" description="Disordered" evidence="1">
    <location>
        <begin position="90"/>
        <end position="109"/>
    </location>
</feature>
<feature type="compositionally biased region" description="Polar residues" evidence="1">
    <location>
        <begin position="1"/>
        <end position="14"/>
    </location>
</feature>
<dbReference type="AlphaFoldDB" id="A0A1Q5UJA3"/>
<feature type="region of interest" description="Disordered" evidence="1">
    <location>
        <begin position="1"/>
        <end position="29"/>
    </location>
</feature>
<evidence type="ECO:0000313" key="2">
    <source>
        <dbReference type="EMBL" id="OKP12532.1"/>
    </source>
</evidence>
<dbReference type="STRING" id="1316194.A0A1Q5UJA3"/>